<proteinExistence type="predicted"/>
<dbReference type="AlphaFoldDB" id="A0A3D9H0L9"/>
<keyword evidence="2" id="KW-1185">Reference proteome</keyword>
<comment type="caution">
    <text evidence="1">The sequence shown here is derived from an EMBL/GenBank/DDBJ whole genome shotgun (WGS) entry which is preliminary data.</text>
</comment>
<dbReference type="EMBL" id="QRDV01000007">
    <property type="protein sequence ID" value="RED43057.1"/>
    <property type="molecule type" value="Genomic_DNA"/>
</dbReference>
<dbReference type="Proteomes" id="UP000256980">
    <property type="component" value="Unassembled WGS sequence"/>
</dbReference>
<protein>
    <submittedName>
        <fullName evidence="1">Uncharacterized protein</fullName>
    </submittedName>
</protein>
<dbReference type="OrthoDB" id="1362884at2"/>
<organism evidence="1 2">
    <name type="scientific">Winogradskyella eximia</name>
    <dbReference type="NCBI Taxonomy" id="262006"/>
    <lineage>
        <taxon>Bacteria</taxon>
        <taxon>Pseudomonadati</taxon>
        <taxon>Bacteroidota</taxon>
        <taxon>Flavobacteriia</taxon>
        <taxon>Flavobacteriales</taxon>
        <taxon>Flavobacteriaceae</taxon>
        <taxon>Winogradskyella</taxon>
    </lineage>
</organism>
<sequence length="152" mass="18392">MINRQKDSIYIERWEGFFLYPVDDENYDIPKRINFHINVEIKNDIFIGTHSDEESAPIFEEDAKLKGYFEDDFLSFILKYPYLYFLDEFGQQKTDKNKNHPEIHYYGNFNQKTNSYLGAWEMFEEFNDEFGSPWIERTEGTWEFKVTSSKVK</sequence>
<dbReference type="RefSeq" id="WP_115818231.1">
    <property type="nucleotide sequence ID" value="NZ_QRDV01000007.1"/>
</dbReference>
<gene>
    <name evidence="1" type="ORF">DFQ10_107246</name>
</gene>
<accession>A0A3D9H0L9</accession>
<evidence type="ECO:0000313" key="1">
    <source>
        <dbReference type="EMBL" id="RED43057.1"/>
    </source>
</evidence>
<evidence type="ECO:0000313" key="2">
    <source>
        <dbReference type="Proteomes" id="UP000256980"/>
    </source>
</evidence>
<name>A0A3D9H0L9_9FLAO</name>
<reference evidence="1 2" key="1">
    <citation type="submission" date="2018-07" db="EMBL/GenBank/DDBJ databases">
        <title>Genomic Encyclopedia of Type Strains, Phase III (KMG-III): the genomes of soil and plant-associated and newly described type strains.</title>
        <authorList>
            <person name="Whitman W."/>
        </authorList>
    </citation>
    <scope>NUCLEOTIDE SEQUENCE [LARGE SCALE GENOMIC DNA]</scope>
    <source>
        <strain evidence="1 2">CECT 7946</strain>
    </source>
</reference>